<evidence type="ECO:0000313" key="2">
    <source>
        <dbReference type="EMBL" id="CAB4047410.1"/>
    </source>
</evidence>
<dbReference type="AlphaFoldDB" id="A0A6J5C2K6"/>
<gene>
    <name evidence="1" type="ORF">LMG22037_05110</name>
    <name evidence="2" type="ORF">LMG9964_01042</name>
</gene>
<evidence type="ECO:0000313" key="4">
    <source>
        <dbReference type="Proteomes" id="UP000494249"/>
    </source>
</evidence>
<dbReference type="Proteomes" id="UP000494102">
    <property type="component" value="Unassembled WGS sequence"/>
</dbReference>
<accession>A0A6J5C2K6</accession>
<protein>
    <submittedName>
        <fullName evidence="1">Uncharacterized protein</fullName>
    </submittedName>
</protein>
<evidence type="ECO:0000313" key="1">
    <source>
        <dbReference type="EMBL" id="CAB3725267.1"/>
    </source>
</evidence>
<proteinExistence type="predicted"/>
<evidence type="ECO:0000313" key="3">
    <source>
        <dbReference type="Proteomes" id="UP000494102"/>
    </source>
</evidence>
<sequence length="49" mass="5372">MRFALLVSQLPHVEEARTHYNGMLALDGRSHTLARIAGAICAALKKLAR</sequence>
<dbReference type="EMBL" id="CADIKB010000033">
    <property type="protein sequence ID" value="CAB3725267.1"/>
    <property type="molecule type" value="Genomic_DNA"/>
</dbReference>
<organism evidence="1 4">
    <name type="scientific">Paraburkholderia phenoliruptrix</name>
    <dbReference type="NCBI Taxonomy" id="252970"/>
    <lineage>
        <taxon>Bacteria</taxon>
        <taxon>Pseudomonadati</taxon>
        <taxon>Pseudomonadota</taxon>
        <taxon>Betaproteobacteria</taxon>
        <taxon>Burkholderiales</taxon>
        <taxon>Burkholderiaceae</taxon>
        <taxon>Paraburkholderia</taxon>
    </lineage>
</organism>
<reference evidence="3 4" key="1">
    <citation type="submission" date="2020-04" db="EMBL/GenBank/DDBJ databases">
        <authorList>
            <person name="De Canck E."/>
        </authorList>
    </citation>
    <scope>NUCLEOTIDE SEQUENCE [LARGE SCALE GENOMIC DNA]</scope>
    <source>
        <strain evidence="1 4">LMG 22037</strain>
        <strain evidence="2 3">LMG 9964</strain>
    </source>
</reference>
<name>A0A6J5C2K6_9BURK</name>
<dbReference type="Proteomes" id="UP000494249">
    <property type="component" value="Unassembled WGS sequence"/>
</dbReference>
<dbReference type="RefSeq" id="WP_175145308.1">
    <property type="nucleotide sequence ID" value="NZ_CADFGL010000031.1"/>
</dbReference>
<dbReference type="EMBL" id="CADILN010000001">
    <property type="protein sequence ID" value="CAB4047410.1"/>
    <property type="molecule type" value="Genomic_DNA"/>
</dbReference>